<dbReference type="InterPro" id="IPR036388">
    <property type="entry name" value="WH-like_DNA-bd_sf"/>
</dbReference>
<dbReference type="InterPro" id="IPR043129">
    <property type="entry name" value="ATPase_NBD"/>
</dbReference>
<dbReference type="GO" id="GO:0042732">
    <property type="term" value="P:D-xylose metabolic process"/>
    <property type="evidence" value="ECO:0007669"/>
    <property type="project" value="UniProtKB-KW"/>
</dbReference>
<evidence type="ECO:0000256" key="3">
    <source>
        <dbReference type="ARBA" id="ARBA00022629"/>
    </source>
</evidence>
<accession>A0A9D1WQC6</accession>
<comment type="similarity">
    <text evidence="2">Belongs to the ROK (NagC/XylR) family.</text>
</comment>
<dbReference type="InterPro" id="IPR000600">
    <property type="entry name" value="ROK"/>
</dbReference>
<dbReference type="EMBL" id="DXES01000060">
    <property type="protein sequence ID" value="HIX65193.1"/>
    <property type="molecule type" value="Genomic_DNA"/>
</dbReference>
<evidence type="ECO:0000256" key="2">
    <source>
        <dbReference type="ARBA" id="ARBA00006479"/>
    </source>
</evidence>
<protein>
    <submittedName>
        <fullName evidence="4">ROK family protein</fullName>
    </submittedName>
</protein>
<comment type="caution">
    <text evidence="4">The sequence shown here is derived from an EMBL/GenBank/DDBJ whole genome shotgun (WGS) entry which is preliminary data.</text>
</comment>
<organism evidence="4 5">
    <name type="scientific">Candidatus Anaerotruncus excrementipullorum</name>
    <dbReference type="NCBI Taxonomy" id="2838465"/>
    <lineage>
        <taxon>Bacteria</taxon>
        <taxon>Bacillati</taxon>
        <taxon>Bacillota</taxon>
        <taxon>Clostridia</taxon>
        <taxon>Eubacteriales</taxon>
        <taxon>Oscillospiraceae</taxon>
        <taxon>Anaerotruncus</taxon>
    </lineage>
</organism>
<reference evidence="4" key="1">
    <citation type="journal article" date="2021" name="PeerJ">
        <title>Extensive microbial diversity within the chicken gut microbiome revealed by metagenomics and culture.</title>
        <authorList>
            <person name="Gilroy R."/>
            <person name="Ravi A."/>
            <person name="Getino M."/>
            <person name="Pursley I."/>
            <person name="Horton D.L."/>
            <person name="Alikhan N.F."/>
            <person name="Baker D."/>
            <person name="Gharbi K."/>
            <person name="Hall N."/>
            <person name="Watson M."/>
            <person name="Adriaenssens E.M."/>
            <person name="Foster-Nyarko E."/>
            <person name="Jarju S."/>
            <person name="Secka A."/>
            <person name="Antonio M."/>
            <person name="Oren A."/>
            <person name="Chaudhuri R.R."/>
            <person name="La Ragione R."/>
            <person name="Hildebrand F."/>
            <person name="Pallen M.J."/>
        </authorList>
    </citation>
    <scope>NUCLEOTIDE SEQUENCE</scope>
    <source>
        <strain evidence="4">CHK188-5543</strain>
    </source>
</reference>
<dbReference type="Gene3D" id="1.10.10.10">
    <property type="entry name" value="Winged helix-like DNA-binding domain superfamily/Winged helix DNA-binding domain"/>
    <property type="match status" value="1"/>
</dbReference>
<keyword evidence="3" id="KW-0859">Xylose metabolism</keyword>
<keyword evidence="3" id="KW-0119">Carbohydrate metabolism</keyword>
<dbReference type="PROSITE" id="PS01125">
    <property type="entry name" value="ROK"/>
    <property type="match status" value="1"/>
</dbReference>
<sequence>MPETVRHDLMRTTNMLSVFDCIRKHGPVSKRMIQEETGLSWGAVSTFSSVLLERGVISEAGRVDAGAGRSAIAFDIDLENNLIIGIDANVIGMTGVIIDLKSRVKTTLHQELCSHRIEELLEQMKRIIRELVATAPNPAAIKGIGVAFPGHVDSQRGYSVMARQFSSLEPLDVCGILGREFGLPVVIEHDPNCSALSEQLFGAGQGVENLLFVRLSKGIGMGIILDGAIYHGNSGATGEIGHITMDPDGEECYCGNHGCLEIYASSEAILKRCARAVRMGDAPHLAQLLGEGRHLTLDTAAKARDHVIRDIFYRAAEYTGIAVSAAINLFDPQVVILGGELPEIREYFYEHLQEVLLRRVWNRRQIDLRTSTLGQSSAAVGAASLFIQQAFLSAVGM</sequence>
<dbReference type="Pfam" id="PF00480">
    <property type="entry name" value="ROK"/>
    <property type="match status" value="1"/>
</dbReference>
<gene>
    <name evidence="4" type="ORF">H9736_02985</name>
</gene>
<comment type="function">
    <text evidence="1">Transcriptional repressor of xylose-utilizing enzymes.</text>
</comment>
<reference evidence="4" key="2">
    <citation type="submission" date="2021-04" db="EMBL/GenBank/DDBJ databases">
        <authorList>
            <person name="Gilroy R."/>
        </authorList>
    </citation>
    <scope>NUCLEOTIDE SEQUENCE</scope>
    <source>
        <strain evidence="4">CHK188-5543</strain>
    </source>
</reference>
<dbReference type="InterPro" id="IPR036390">
    <property type="entry name" value="WH_DNA-bd_sf"/>
</dbReference>
<name>A0A9D1WQC6_9FIRM</name>
<evidence type="ECO:0000313" key="5">
    <source>
        <dbReference type="Proteomes" id="UP000886800"/>
    </source>
</evidence>
<dbReference type="Gene3D" id="3.30.420.40">
    <property type="match status" value="2"/>
</dbReference>
<dbReference type="Proteomes" id="UP000886800">
    <property type="component" value="Unassembled WGS sequence"/>
</dbReference>
<evidence type="ECO:0000313" key="4">
    <source>
        <dbReference type="EMBL" id="HIX65193.1"/>
    </source>
</evidence>
<dbReference type="PANTHER" id="PTHR18964">
    <property type="entry name" value="ROK (REPRESSOR, ORF, KINASE) FAMILY"/>
    <property type="match status" value="1"/>
</dbReference>
<dbReference type="InterPro" id="IPR049874">
    <property type="entry name" value="ROK_cs"/>
</dbReference>
<dbReference type="PANTHER" id="PTHR18964:SF149">
    <property type="entry name" value="BIFUNCTIONAL UDP-N-ACETYLGLUCOSAMINE 2-EPIMERASE_N-ACETYLMANNOSAMINE KINASE"/>
    <property type="match status" value="1"/>
</dbReference>
<dbReference type="AlphaFoldDB" id="A0A9D1WQC6"/>
<proteinExistence type="inferred from homology"/>
<dbReference type="SUPFAM" id="SSF53067">
    <property type="entry name" value="Actin-like ATPase domain"/>
    <property type="match status" value="1"/>
</dbReference>
<dbReference type="SUPFAM" id="SSF46785">
    <property type="entry name" value="Winged helix' DNA-binding domain"/>
    <property type="match status" value="1"/>
</dbReference>
<evidence type="ECO:0000256" key="1">
    <source>
        <dbReference type="ARBA" id="ARBA00002486"/>
    </source>
</evidence>